<dbReference type="EMBL" id="QVIG01000003">
    <property type="protein sequence ID" value="RGD55748.1"/>
    <property type="molecule type" value="Genomic_DNA"/>
</dbReference>
<dbReference type="Pfam" id="PF13649">
    <property type="entry name" value="Methyltransf_25"/>
    <property type="match status" value="1"/>
</dbReference>
<dbReference type="CDD" id="cd02440">
    <property type="entry name" value="AdoMet_MTases"/>
    <property type="match status" value="1"/>
</dbReference>
<dbReference type="Gene3D" id="3.40.50.150">
    <property type="entry name" value="Vaccinia Virus protein VP39"/>
    <property type="match status" value="1"/>
</dbReference>
<organism evidence="2 3">
    <name type="scientific">Kitasatospora xanthocidica</name>
    <dbReference type="NCBI Taxonomy" id="83382"/>
    <lineage>
        <taxon>Bacteria</taxon>
        <taxon>Bacillati</taxon>
        <taxon>Actinomycetota</taxon>
        <taxon>Actinomycetes</taxon>
        <taxon>Kitasatosporales</taxon>
        <taxon>Streptomycetaceae</taxon>
        <taxon>Kitasatospora</taxon>
    </lineage>
</organism>
<keyword evidence="3" id="KW-1185">Reference proteome</keyword>
<keyword evidence="2" id="KW-0489">Methyltransferase</keyword>
<dbReference type="SUPFAM" id="SSF53335">
    <property type="entry name" value="S-adenosyl-L-methionine-dependent methyltransferases"/>
    <property type="match status" value="1"/>
</dbReference>
<dbReference type="PANTHER" id="PTHR43591:SF24">
    <property type="entry name" value="2-METHOXY-6-POLYPRENYL-1,4-BENZOQUINOL METHYLASE, MITOCHONDRIAL"/>
    <property type="match status" value="1"/>
</dbReference>
<dbReference type="Proteomes" id="UP000263377">
    <property type="component" value="Unassembled WGS sequence"/>
</dbReference>
<evidence type="ECO:0000313" key="3">
    <source>
        <dbReference type="Proteomes" id="UP000263377"/>
    </source>
</evidence>
<protein>
    <submittedName>
        <fullName evidence="2">Class I SAM-dependent methyltransferase</fullName>
    </submittedName>
</protein>
<dbReference type="InterPro" id="IPR041698">
    <property type="entry name" value="Methyltransf_25"/>
</dbReference>
<accession>A0A372ZIS1</accession>
<sequence>MSQSALGRFYDDFADDYHLLYADWNASLARQGSALDAVVRAALGNDPAEVLDCACGIGTQAIGLAALGHRVTGTDLSPIAAARATAEAAGRGLRLPTAAADMRELPFPDGRFDVVVCADNALPHLLTAEDVRAALGEMRRVLRPGGLLLVTTRPYDELRRTRPASTPPQTAEHGGRRSVLFQLWQWHEDGERYDLELFRLLPDEADEWRVAVRRSTYWALTQDELSAFAAEAGLAGIRWEQPADTGFFQPVLIARTP</sequence>
<feature type="domain" description="Methyltransferase" evidence="1">
    <location>
        <begin position="50"/>
        <end position="146"/>
    </location>
</feature>
<gene>
    <name evidence="2" type="ORF">DR950_41255</name>
</gene>
<reference evidence="2 3" key="1">
    <citation type="submission" date="2018-08" db="EMBL/GenBank/DDBJ databases">
        <title>Diversity &amp; Physiological Properties of Lignin-Decomposing Actinobacteria from Soil.</title>
        <authorList>
            <person name="Roh S.G."/>
            <person name="Kim S.B."/>
        </authorList>
    </citation>
    <scope>NUCLEOTIDE SEQUENCE [LARGE SCALE GENOMIC DNA]</scope>
    <source>
        <strain evidence="2 3">MMS17-GH009</strain>
    </source>
</reference>
<name>A0A372ZIS1_9ACTN</name>
<dbReference type="RefSeq" id="WP_117493033.1">
    <property type="nucleotide sequence ID" value="NZ_QVIG01000003.1"/>
</dbReference>
<evidence type="ECO:0000313" key="2">
    <source>
        <dbReference type="EMBL" id="RGD55748.1"/>
    </source>
</evidence>
<dbReference type="InterPro" id="IPR029063">
    <property type="entry name" value="SAM-dependent_MTases_sf"/>
</dbReference>
<comment type="caution">
    <text evidence="2">The sequence shown here is derived from an EMBL/GenBank/DDBJ whole genome shotgun (WGS) entry which is preliminary data.</text>
</comment>
<dbReference type="GO" id="GO:0008168">
    <property type="term" value="F:methyltransferase activity"/>
    <property type="evidence" value="ECO:0007669"/>
    <property type="project" value="UniProtKB-KW"/>
</dbReference>
<dbReference type="GO" id="GO:0032259">
    <property type="term" value="P:methylation"/>
    <property type="evidence" value="ECO:0007669"/>
    <property type="project" value="UniProtKB-KW"/>
</dbReference>
<evidence type="ECO:0000259" key="1">
    <source>
        <dbReference type="Pfam" id="PF13649"/>
    </source>
</evidence>
<keyword evidence="2" id="KW-0808">Transferase</keyword>
<dbReference type="PANTHER" id="PTHR43591">
    <property type="entry name" value="METHYLTRANSFERASE"/>
    <property type="match status" value="1"/>
</dbReference>
<dbReference type="AlphaFoldDB" id="A0A372ZIS1"/>
<proteinExistence type="predicted"/>